<accession>A0A913WUZ1</accession>
<keyword evidence="3" id="KW-1185">Reference proteome</keyword>
<dbReference type="EnsemblMetazoa" id="XM_021038869.2">
    <property type="protein sequence ID" value="XP_020894528.1"/>
    <property type="gene ID" value="LOC110233576"/>
</dbReference>
<evidence type="ECO:0000313" key="3">
    <source>
        <dbReference type="Proteomes" id="UP000887567"/>
    </source>
</evidence>
<dbReference type="GeneID" id="110233576"/>
<evidence type="ECO:0000313" key="2">
    <source>
        <dbReference type="EnsemblMetazoa" id="XP_020894528.1"/>
    </source>
</evidence>
<dbReference type="AlphaFoldDB" id="A0A913WUZ1"/>
<dbReference type="RefSeq" id="XP_020894528.1">
    <property type="nucleotide sequence ID" value="XM_021038869.2"/>
</dbReference>
<reference evidence="2" key="1">
    <citation type="submission" date="2022-11" db="UniProtKB">
        <authorList>
            <consortium name="EnsemblMetazoa"/>
        </authorList>
    </citation>
    <scope>IDENTIFICATION</scope>
</reference>
<name>A0A913WUZ1_EXADI</name>
<organism evidence="2 3">
    <name type="scientific">Exaiptasia diaphana</name>
    <name type="common">Tropical sea anemone</name>
    <name type="synonym">Aiptasia pulchella</name>
    <dbReference type="NCBI Taxonomy" id="2652724"/>
    <lineage>
        <taxon>Eukaryota</taxon>
        <taxon>Metazoa</taxon>
        <taxon>Cnidaria</taxon>
        <taxon>Anthozoa</taxon>
        <taxon>Hexacorallia</taxon>
        <taxon>Actiniaria</taxon>
        <taxon>Aiptasiidae</taxon>
        <taxon>Exaiptasia</taxon>
    </lineage>
</organism>
<proteinExistence type="predicted"/>
<dbReference type="OrthoDB" id="542946at2759"/>
<sequence length="1208" mass="137574">MSIVSPDFQKMSSRPKFPEKTNNQSPKLSHHHEAVQSSNSLHSVSLISTTGKIDELAGSRHKVLNQYLEDTKLLQVLNSWVLLISGLEELPYNPYPTLAWYARRHAERFHMFKEDEDSVLDKILSGAVHKTGAHVSRTQDSPPWWGLHFILKAVSPKALEKFLLVIAKCSFSYPEFNENQVRVKSHFFLNIDSSLCQKEYFQCMIPVCLVSNSDCLRYCMNYNVSNTDLLLSSVLASPMENPVKIYVVHKPVAVLVGPCVFIGSLYPDVSLIQIRLEHGISGPLLKTAVKIFSFLVLHGINMIQDDSNFVLLEIFVPKYSELSWFDTRWTFNSIMQDKEEFRSLIQMAATNQKLIAAECLFRLTPGRECFRRGEIQFNLNFIKVQSERTTTEASIPFRSAYEGVFSSHSSLISYLAWFENVRRPEHTPEFHETTSRSTKKSGSTKHKPSLGDSASMYVPPSRIDLDCLSTTTDSTVYPDDGPYACEVQDNIRDFLRFMISSLPKETDLFPMLHYVILSQLVDQEGIQDGLLEAARLLRSNLYFIHLLISENSILQELITWFSSNENDDSFIVQSYYLQFRQSVKNLFCYNLKERSSAFTVAGKVLLDRLDALAVSSSSHACQCKEMITLPLNSYVLKELQSIKRYCTTLMLGLLDDVLAYCPTLRQRFPSSNSGDHSSTALHNFQHGVELSSTLGQRSMYMNREQAKKTISSPSYISDQATILKYFIDAKVDQTFQEFLCHVLNRSSLPPNPYPSLVTHLCSAAIRMELFGEKQEKLLSRLVPGSCQIIDTQNHIYSCPGSDAFGVKSAVSCLDIKCYNALLRKLSCIRNTVSTRVTDAGIKATIGLALTGFTPFYGRMMPYIHHIELEEHYFLQGPINAKMDVINYFSRLVYDHLVGIAEESSILFVGLFFGHFDGDVRRSLIDIVPPDKKISCLSQLVTNIKNEKPVYMKAYILMDWRLVLVKKSFLLHYIQGQFQGYQRFFKPRVLSYYQNVFSCQSAASLFARACGPQDKSDPLQGESLRTSLIHVNHYIERAKCHGDFLNAYRWMLMKSLMCQSTVHVAQAWYMSHSAAAQLEYLMILNDSLQTLVYEELSRTFAPFKDEKKQTDSLLDMNVLGDMMQAFCQKLDEVLQRGTCMTPSGLLNILHEKFCLATEKGNRSNSLQLKITEQTPMVLQSINEFLQPLLHSSANDIHQVCRHTDVMEEN</sequence>
<dbReference type="Proteomes" id="UP000887567">
    <property type="component" value="Unplaced"/>
</dbReference>
<dbReference type="KEGG" id="epa:110233576"/>
<feature type="compositionally biased region" description="Basic residues" evidence="1">
    <location>
        <begin position="437"/>
        <end position="448"/>
    </location>
</feature>
<protein>
    <submittedName>
        <fullName evidence="2">Uncharacterized protein</fullName>
    </submittedName>
</protein>
<feature type="region of interest" description="Disordered" evidence="1">
    <location>
        <begin position="427"/>
        <end position="454"/>
    </location>
</feature>
<feature type="region of interest" description="Disordered" evidence="1">
    <location>
        <begin position="1"/>
        <end position="40"/>
    </location>
</feature>
<evidence type="ECO:0000256" key="1">
    <source>
        <dbReference type="SAM" id="MobiDB-lite"/>
    </source>
</evidence>
<dbReference type="OMA" id="MELWTEN"/>